<name>A0A5Q2FCT4_9ACTN</name>
<evidence type="ECO:0000256" key="4">
    <source>
        <dbReference type="HAMAP-Rule" id="MF_00028"/>
    </source>
</evidence>
<dbReference type="InterPro" id="IPR033949">
    <property type="entry name" value="CobQ_GATase1"/>
</dbReference>
<dbReference type="HAMAP" id="MF_00028">
    <property type="entry name" value="CobQ"/>
    <property type="match status" value="1"/>
</dbReference>
<dbReference type="PANTHER" id="PTHR21343:SF1">
    <property type="entry name" value="COBYRIC ACID SYNTHASE"/>
    <property type="match status" value="1"/>
</dbReference>
<comment type="pathway">
    <text evidence="1 4">Cofactor biosynthesis; adenosylcobalamin biosynthesis.</text>
</comment>
<evidence type="ECO:0000259" key="5">
    <source>
        <dbReference type="Pfam" id="PF01656"/>
    </source>
</evidence>
<dbReference type="GO" id="GO:0003824">
    <property type="term" value="F:catalytic activity"/>
    <property type="evidence" value="ECO:0007669"/>
    <property type="project" value="InterPro"/>
</dbReference>
<dbReference type="InterPro" id="IPR011698">
    <property type="entry name" value="GATase_3"/>
</dbReference>
<feature type="domain" description="CobB/CobQ-like glutamine amidotransferase" evidence="6">
    <location>
        <begin position="259"/>
        <end position="436"/>
    </location>
</feature>
<dbReference type="InterPro" id="IPR004459">
    <property type="entry name" value="CobQ_synth"/>
</dbReference>
<accession>A0A5Q2FCT4</accession>
<dbReference type="KEGG" id="rain:Rai3103_07705"/>
<feature type="domain" description="CobQ/CobB/MinD/ParA nucleotide binding" evidence="5">
    <location>
        <begin position="5"/>
        <end position="234"/>
    </location>
</feature>
<proteinExistence type="inferred from homology"/>
<dbReference type="CDD" id="cd01750">
    <property type="entry name" value="GATase1_CobQ"/>
    <property type="match status" value="1"/>
</dbReference>
<dbReference type="SUPFAM" id="SSF52540">
    <property type="entry name" value="P-loop containing nucleoside triphosphate hydrolases"/>
    <property type="match status" value="1"/>
</dbReference>
<dbReference type="PROSITE" id="PS51273">
    <property type="entry name" value="GATASE_TYPE_1"/>
    <property type="match status" value="1"/>
</dbReference>
<dbReference type="AlphaFoldDB" id="A0A5Q2FCT4"/>
<dbReference type="Proteomes" id="UP000386847">
    <property type="component" value="Chromosome"/>
</dbReference>
<evidence type="ECO:0000313" key="7">
    <source>
        <dbReference type="EMBL" id="QGF23567.1"/>
    </source>
</evidence>
<dbReference type="NCBIfam" id="TIGR00313">
    <property type="entry name" value="cobQ"/>
    <property type="match status" value="1"/>
</dbReference>
<keyword evidence="8" id="KW-1185">Reference proteome</keyword>
<gene>
    <name evidence="4" type="primary">cobQ</name>
    <name evidence="7" type="ORF">Rai3103_07705</name>
</gene>
<protein>
    <recommendedName>
        <fullName evidence="4">Cobyric acid synthase</fullName>
    </recommendedName>
</protein>
<dbReference type="InterPro" id="IPR002586">
    <property type="entry name" value="CobQ/CobB/MinD/ParA_Nub-bd_dom"/>
</dbReference>
<dbReference type="RefSeq" id="WP_153572098.1">
    <property type="nucleotide sequence ID" value="NZ_CP045725.1"/>
</dbReference>
<dbReference type="PROSITE" id="PS51274">
    <property type="entry name" value="GATASE_COBBQ"/>
    <property type="match status" value="1"/>
</dbReference>
<dbReference type="Gene3D" id="3.40.50.880">
    <property type="match status" value="1"/>
</dbReference>
<comment type="function">
    <text evidence="4">Catalyzes amidations at positions B, D, E, and G on adenosylcobyrinic A,C-diamide. NH(2) groups are provided by glutamine, and one molecule of ATP is hydrogenolyzed for each amidation.</text>
</comment>
<feature type="active site" evidence="4">
    <location>
        <position position="429"/>
    </location>
</feature>
<dbReference type="SUPFAM" id="SSF52317">
    <property type="entry name" value="Class I glutamine amidotransferase-like"/>
    <property type="match status" value="1"/>
</dbReference>
<dbReference type="InterPro" id="IPR047045">
    <property type="entry name" value="CobQ_N"/>
</dbReference>
<evidence type="ECO:0000256" key="3">
    <source>
        <dbReference type="ARBA" id="ARBA00022962"/>
    </source>
</evidence>
<dbReference type="UniPathway" id="UPA00148"/>
<dbReference type="Pfam" id="PF01656">
    <property type="entry name" value="CbiA"/>
    <property type="match status" value="1"/>
</dbReference>
<sequence>MAGLLVAGTSSDAGKSLLVTGLCRAVARRGIRVAPYKAQNMSNNSMVVADPDGHAGEIGRAQWLQARAARVTPTVDMNPVLLKPSSDRRSHVVLRGLPYGTLEAGEYAHGRGPLIEASRAAYEALDEAYDLVVCEGAGSPAEINLRAGDYVNMGLARHFGLPVALVGDIDRGGMLAAVFGTWGLLEEADRTLLAGYLVNKFRGDVEVLRPGLETLTQRTGLPCLGVVPWLDGVWLDSEDTLRVGTPAPTVRDAGPRLSIAVVRLPRVSNATDIDALAAEPGVDLTVTTRPDLLAAADLVLVPGSRSTLGDLSWLRATGIADVLADRAAADRPILGICGGYQALGRTIADPDGVEASGAPGTTALIEGLGLLPVHTLFHAEKSLGRPTGTWRGHAVTGYEIHHGVADVDDDAERFLDGARAGAVFGTMWHGTMEDDAFREAFLTEVAALSGAAWRPDPAAPGFDARREAMIDTLADAVEEHTPALLDLALSRVG</sequence>
<dbReference type="EMBL" id="CP045725">
    <property type="protein sequence ID" value="QGF23567.1"/>
    <property type="molecule type" value="Genomic_DNA"/>
</dbReference>
<dbReference type="NCBIfam" id="NF001989">
    <property type="entry name" value="PRK00784.1"/>
    <property type="match status" value="1"/>
</dbReference>
<reference evidence="7 8" key="1">
    <citation type="submission" date="2019-10" db="EMBL/GenBank/DDBJ databases">
        <title>Genomic analysis of Raineyella sp. CBA3103.</title>
        <authorList>
            <person name="Roh S.W."/>
        </authorList>
    </citation>
    <scope>NUCLEOTIDE SEQUENCE [LARGE SCALE GENOMIC DNA]</scope>
    <source>
        <strain evidence="7 8">CBA3103</strain>
    </source>
</reference>
<dbReference type="InterPro" id="IPR027417">
    <property type="entry name" value="P-loop_NTPase"/>
</dbReference>
<feature type="active site" description="Nucleophile" evidence="4">
    <location>
        <position position="337"/>
    </location>
</feature>
<evidence type="ECO:0000313" key="8">
    <source>
        <dbReference type="Proteomes" id="UP000386847"/>
    </source>
</evidence>
<dbReference type="Pfam" id="PF07685">
    <property type="entry name" value="GATase_3"/>
    <property type="match status" value="1"/>
</dbReference>
<dbReference type="PANTHER" id="PTHR21343">
    <property type="entry name" value="DETHIOBIOTIN SYNTHETASE"/>
    <property type="match status" value="1"/>
</dbReference>
<dbReference type="GO" id="GO:0009236">
    <property type="term" value="P:cobalamin biosynthetic process"/>
    <property type="evidence" value="ECO:0007669"/>
    <property type="project" value="UniProtKB-UniRule"/>
</dbReference>
<evidence type="ECO:0000256" key="1">
    <source>
        <dbReference type="ARBA" id="ARBA00004953"/>
    </source>
</evidence>
<dbReference type="CDD" id="cd05389">
    <property type="entry name" value="CobQ_N"/>
    <property type="match status" value="1"/>
</dbReference>
<evidence type="ECO:0000256" key="2">
    <source>
        <dbReference type="ARBA" id="ARBA00022573"/>
    </source>
</evidence>
<evidence type="ECO:0000259" key="6">
    <source>
        <dbReference type="Pfam" id="PF07685"/>
    </source>
</evidence>
<comment type="similarity">
    <text evidence="4">Belongs to the CobB/CobQ family. CobQ subfamily.</text>
</comment>
<keyword evidence="3 4" id="KW-0315">Glutamine amidotransferase</keyword>
<dbReference type="GO" id="GO:0015420">
    <property type="term" value="F:ABC-type vitamin B12 transporter activity"/>
    <property type="evidence" value="ECO:0007669"/>
    <property type="project" value="UniProtKB-UniRule"/>
</dbReference>
<dbReference type="Gene3D" id="3.40.50.300">
    <property type="entry name" value="P-loop containing nucleotide triphosphate hydrolases"/>
    <property type="match status" value="1"/>
</dbReference>
<dbReference type="InterPro" id="IPR029062">
    <property type="entry name" value="Class_I_gatase-like"/>
</dbReference>
<organism evidence="7 8">
    <name type="scientific">Raineyella fluvialis</name>
    <dbReference type="NCBI Taxonomy" id="2662261"/>
    <lineage>
        <taxon>Bacteria</taxon>
        <taxon>Bacillati</taxon>
        <taxon>Actinomycetota</taxon>
        <taxon>Actinomycetes</taxon>
        <taxon>Propionibacteriales</taxon>
        <taxon>Propionibacteriaceae</taxon>
        <taxon>Raineyella</taxon>
    </lineage>
</organism>
<keyword evidence="2 4" id="KW-0169">Cobalamin biosynthesis</keyword>